<gene>
    <name evidence="1" type="ORF">MRB53_005349</name>
</gene>
<sequence length="703" mass="78828">MEKPHQEIDHDLDLDLHHPWSTWEELLLACAVNRHGTESWDFVAMEVQRRISSPLLLNAHNCRRKYHDLERRFMTVDPQSNGGDHTSTTQEEKAVLWVQQLTKLRVAELKRDVQRSDLSIVSLQQRVKKLKEEREHRLQEKENENEKSDLHKCSNKIKGGADEERDGESEKSSPVDDVAKRISGVESDRESNFSDPKCKTGEIGPEAVRKPEEAAETAAGETDPVPGKPVGGEASYDGSSETARAANGEAASIPVPDPGDSAEFPESVAESEGGGGERAEKESSDVQSSASLSRKRRRRKAAPYSSSADEPDVDEVSPARKRLSVTSRRAYRLARLLEVIRSHKHGSVFERRLQSQESTNYRNLIRQHVDLEMIKRKLDDGLYSNSSLLFFRDLLLLFNNSVVFFPKNSVESLAAIELRDIFSKKMITLTQPKSKPISNRKPHPPSKNPSPPIQPLPKPNPNPSRPVAACRKRSSISVKAPLQLPALEAKRNRPDVVKPDLDRDKPDDNYPPNNLSKQRTRERSSLRTRAAIVNKRSKSSNGALSNHVSSSNSITREAGSLREDPTDKKRKKMEKENVIVKKNKMEKENATVKKNSVANFLNQMKRSSRSSLPLVDTLKESVNGRVKGRGELGKGGEVRRDQPVRHGSSGKKVQEKGNPGRRSVGRPPKRVPPPQQKMPPPPPRKGREKVEVVGKPHSKRARR</sequence>
<reference evidence="1 2" key="1">
    <citation type="journal article" date="2022" name="Hortic Res">
        <title>A haplotype resolved chromosomal level avocado genome allows analysis of novel avocado genes.</title>
        <authorList>
            <person name="Nath O."/>
            <person name="Fletcher S.J."/>
            <person name="Hayward A."/>
            <person name="Shaw L.M."/>
            <person name="Masouleh A.K."/>
            <person name="Furtado A."/>
            <person name="Henry R.J."/>
            <person name="Mitter N."/>
        </authorList>
    </citation>
    <scope>NUCLEOTIDE SEQUENCE [LARGE SCALE GENOMIC DNA]</scope>
    <source>
        <strain evidence="2">cv. Hass</strain>
    </source>
</reference>
<evidence type="ECO:0000313" key="1">
    <source>
        <dbReference type="EMBL" id="KAJ8643601.1"/>
    </source>
</evidence>
<proteinExistence type="predicted"/>
<keyword evidence="2" id="KW-1185">Reference proteome</keyword>
<dbReference type="Proteomes" id="UP001234297">
    <property type="component" value="Chromosome 2"/>
</dbReference>
<comment type="caution">
    <text evidence="1">The sequence shown here is derived from an EMBL/GenBank/DDBJ whole genome shotgun (WGS) entry which is preliminary data.</text>
</comment>
<organism evidence="1 2">
    <name type="scientific">Persea americana</name>
    <name type="common">Avocado</name>
    <dbReference type="NCBI Taxonomy" id="3435"/>
    <lineage>
        <taxon>Eukaryota</taxon>
        <taxon>Viridiplantae</taxon>
        <taxon>Streptophyta</taxon>
        <taxon>Embryophyta</taxon>
        <taxon>Tracheophyta</taxon>
        <taxon>Spermatophyta</taxon>
        <taxon>Magnoliopsida</taxon>
        <taxon>Magnoliidae</taxon>
        <taxon>Laurales</taxon>
        <taxon>Lauraceae</taxon>
        <taxon>Persea</taxon>
    </lineage>
</organism>
<accession>A0ACC2MCS1</accession>
<name>A0ACC2MCS1_PERAE</name>
<protein>
    <submittedName>
        <fullName evidence="1">Uncharacterized protein</fullName>
    </submittedName>
</protein>
<evidence type="ECO:0000313" key="2">
    <source>
        <dbReference type="Proteomes" id="UP001234297"/>
    </source>
</evidence>
<dbReference type="EMBL" id="CM056810">
    <property type="protein sequence ID" value="KAJ8643601.1"/>
    <property type="molecule type" value="Genomic_DNA"/>
</dbReference>